<gene>
    <name evidence="3" type="primary">ureD</name>
    <name evidence="4" type="ORF">NUH88_03050</name>
</gene>
<dbReference type="RefSeq" id="WP_257769896.1">
    <property type="nucleotide sequence ID" value="NZ_CP102480.1"/>
</dbReference>
<dbReference type="AlphaFoldDB" id="A0A9J7ATL2"/>
<dbReference type="InterPro" id="IPR002669">
    <property type="entry name" value="UreD"/>
</dbReference>
<reference evidence="4" key="1">
    <citation type="submission" date="2022-08" db="EMBL/GenBank/DDBJ databases">
        <title>Nisaea acidiphila sp. nov., isolated from a marine algal debris and emended description of the genus Nisaea Urios et al. 2008.</title>
        <authorList>
            <person name="Kwon K."/>
        </authorList>
    </citation>
    <scope>NUCLEOTIDE SEQUENCE</scope>
    <source>
        <strain evidence="4">MEBiC11861</strain>
    </source>
</reference>
<dbReference type="EMBL" id="CP102480">
    <property type="protein sequence ID" value="UUX50680.1"/>
    <property type="molecule type" value="Genomic_DNA"/>
</dbReference>
<evidence type="ECO:0000256" key="2">
    <source>
        <dbReference type="ARBA" id="ARBA00023186"/>
    </source>
</evidence>
<name>A0A9J7ATL2_9PROT</name>
<dbReference type="HAMAP" id="MF_01384">
    <property type="entry name" value="UreD"/>
    <property type="match status" value="1"/>
</dbReference>
<dbReference type="PANTHER" id="PTHR33643:SF1">
    <property type="entry name" value="UREASE ACCESSORY PROTEIN D"/>
    <property type="match status" value="1"/>
</dbReference>
<comment type="subcellular location">
    <subcellularLocation>
        <location evidence="3">Cytoplasm</location>
    </subcellularLocation>
</comment>
<sequence length="287" mass="30995">MSAVAAALSEPLSRNTTRGVARLSVTDDDGRPAVSELYSAQPLRLFIPRPGVGETLTAVIGNLSGGIVGGDDYQTEVNLGRHTKLTLAAQAAEKVYRSTGSEAENRFSFDVGENAAFEWLPQGTIVFDRALFRQQVRFDVSSSATMLAGAISVLGRSAMGETLTCGRYREHWDYRRDGKLVWADRFDLGDAAGAAGPASAMRGVTCFATALFSRRNAADDLDWAREILSDGGSAVRSGVTAVDDHLLAMRWLGADAMRLRDAVGAFWGEARARWLGLPVQLPVIWRI</sequence>
<protein>
    <recommendedName>
        <fullName evidence="3">Urease accessory protein UreD</fullName>
    </recommendedName>
</protein>
<dbReference type="PANTHER" id="PTHR33643">
    <property type="entry name" value="UREASE ACCESSORY PROTEIN D"/>
    <property type="match status" value="1"/>
</dbReference>
<dbReference type="Pfam" id="PF01774">
    <property type="entry name" value="UreD"/>
    <property type="match status" value="1"/>
</dbReference>
<evidence type="ECO:0000256" key="3">
    <source>
        <dbReference type="HAMAP-Rule" id="MF_01384"/>
    </source>
</evidence>
<dbReference type="Proteomes" id="UP001060336">
    <property type="component" value="Chromosome"/>
</dbReference>
<organism evidence="4 5">
    <name type="scientific">Nisaea acidiphila</name>
    <dbReference type="NCBI Taxonomy" id="1862145"/>
    <lineage>
        <taxon>Bacteria</taxon>
        <taxon>Pseudomonadati</taxon>
        <taxon>Pseudomonadota</taxon>
        <taxon>Alphaproteobacteria</taxon>
        <taxon>Rhodospirillales</taxon>
        <taxon>Thalassobaculaceae</taxon>
        <taxon>Nisaea</taxon>
    </lineage>
</organism>
<dbReference type="KEGG" id="naci:NUH88_03050"/>
<comment type="similarity">
    <text evidence="1 3">Belongs to the UreD family.</text>
</comment>
<dbReference type="GO" id="GO:0005737">
    <property type="term" value="C:cytoplasm"/>
    <property type="evidence" value="ECO:0007669"/>
    <property type="project" value="UniProtKB-SubCell"/>
</dbReference>
<proteinExistence type="inferred from homology"/>
<dbReference type="GO" id="GO:0016151">
    <property type="term" value="F:nickel cation binding"/>
    <property type="evidence" value="ECO:0007669"/>
    <property type="project" value="UniProtKB-UniRule"/>
</dbReference>
<evidence type="ECO:0000313" key="4">
    <source>
        <dbReference type="EMBL" id="UUX50680.1"/>
    </source>
</evidence>
<keyword evidence="5" id="KW-1185">Reference proteome</keyword>
<keyword evidence="3" id="KW-0963">Cytoplasm</keyword>
<keyword evidence="2 3" id="KW-0143">Chaperone</keyword>
<keyword evidence="3" id="KW-0996">Nickel insertion</keyword>
<evidence type="ECO:0000313" key="5">
    <source>
        <dbReference type="Proteomes" id="UP001060336"/>
    </source>
</evidence>
<accession>A0A9J7ATL2</accession>
<comment type="subunit">
    <text evidence="3">UreD, UreF and UreG form a complex that acts as a GTP-hydrolysis-dependent molecular chaperone, activating the urease apoprotein by helping to assemble the nickel containing metallocenter of UreC. The UreE protein probably delivers the nickel.</text>
</comment>
<comment type="function">
    <text evidence="3">Required for maturation of urease via the functional incorporation of the urease nickel metallocenter.</text>
</comment>
<evidence type="ECO:0000256" key="1">
    <source>
        <dbReference type="ARBA" id="ARBA00007177"/>
    </source>
</evidence>